<dbReference type="AlphaFoldDB" id="A0A918XEW7"/>
<evidence type="ECO:0000313" key="2">
    <source>
        <dbReference type="EMBL" id="GHD28981.1"/>
    </source>
</evidence>
<comment type="caution">
    <text evidence="2">The sequence shown here is derived from an EMBL/GenBank/DDBJ whole genome shotgun (WGS) entry which is preliminary data.</text>
</comment>
<dbReference type="Proteomes" id="UP000654947">
    <property type="component" value="Unassembled WGS sequence"/>
</dbReference>
<protein>
    <recommendedName>
        <fullName evidence="4">Glycoside hydrolase family 38 N-terminal domain-containing protein</fullName>
    </recommendedName>
</protein>
<keyword evidence="3" id="KW-1185">Reference proteome</keyword>
<name>A0A918XEW7_9ACTN</name>
<organism evidence="2 3">
    <name type="scientific">Nocardiopsis kunsanensis</name>
    <dbReference type="NCBI Taxonomy" id="141693"/>
    <lineage>
        <taxon>Bacteria</taxon>
        <taxon>Bacillati</taxon>
        <taxon>Actinomycetota</taxon>
        <taxon>Actinomycetes</taxon>
        <taxon>Streptosporangiales</taxon>
        <taxon>Nocardiopsidaceae</taxon>
        <taxon>Nocardiopsis</taxon>
    </lineage>
</organism>
<evidence type="ECO:0000313" key="3">
    <source>
        <dbReference type="Proteomes" id="UP000654947"/>
    </source>
</evidence>
<evidence type="ECO:0000256" key="1">
    <source>
        <dbReference type="SAM" id="MobiDB-lite"/>
    </source>
</evidence>
<reference evidence="2 3" key="1">
    <citation type="journal article" date="2014" name="Int. J. Syst. Evol. Microbiol.">
        <title>Complete genome sequence of Corynebacterium casei LMG S-19264T (=DSM 44701T), isolated from a smear-ripened cheese.</title>
        <authorList>
            <consortium name="US DOE Joint Genome Institute (JGI-PGF)"/>
            <person name="Walter F."/>
            <person name="Albersmeier A."/>
            <person name="Kalinowski J."/>
            <person name="Ruckert C."/>
        </authorList>
    </citation>
    <scope>NUCLEOTIDE SEQUENCE [LARGE SCALE GENOMIC DNA]</scope>
    <source>
        <strain evidence="2 3">KCTC 19473</strain>
    </source>
</reference>
<dbReference type="EMBL" id="BMXL01000015">
    <property type="protein sequence ID" value="GHD28981.1"/>
    <property type="molecule type" value="Genomic_DNA"/>
</dbReference>
<evidence type="ECO:0008006" key="4">
    <source>
        <dbReference type="Google" id="ProtNLM"/>
    </source>
</evidence>
<accession>A0A918XEW7</accession>
<proteinExistence type="predicted"/>
<feature type="region of interest" description="Disordered" evidence="1">
    <location>
        <begin position="104"/>
        <end position="156"/>
    </location>
</feature>
<sequence>MHDDRRLDEARPGRVLAERVWPAVHIRTAPLDVVRWDAPGEPVPAEEGINVPYAPARVGQGSGPGPEGRPLYRIARADLAVFEPQVWESALDLQVAGDLVRELDTGDPPLGTAACPGTGPGRSGPAGDPHHRPPCPHAPGPVLASPATTSSHRVSAVGHAHIDSAWLHRYARPCARPCAPAPTSCP</sequence>
<gene>
    <name evidence="2" type="ORF">GCM10007147_29350</name>
</gene>